<dbReference type="WBParaSite" id="MCU_005456-RC">
    <property type="protein sequence ID" value="MCU_005456-RC"/>
    <property type="gene ID" value="MCU_005456"/>
</dbReference>
<feature type="compositionally biased region" description="Polar residues" evidence="1">
    <location>
        <begin position="275"/>
        <end position="306"/>
    </location>
</feature>
<name>A0A5K3F4D0_MESCO</name>
<dbReference type="AlphaFoldDB" id="A0A5K3F4D0"/>
<dbReference type="PANTHER" id="PTHR14739">
    <property type="entry name" value="MICROTUBULE-ASSOCIATED PROTEIN 9"/>
    <property type="match status" value="1"/>
</dbReference>
<feature type="compositionally biased region" description="Basic and acidic residues" evidence="1">
    <location>
        <begin position="463"/>
        <end position="485"/>
    </location>
</feature>
<proteinExistence type="predicted"/>
<accession>A0A5K3F4D0</accession>
<dbReference type="PANTHER" id="PTHR14739:SF9">
    <property type="entry name" value="MICROTUBULE-ASSOCIATED PROTEIN 9"/>
    <property type="match status" value="1"/>
</dbReference>
<dbReference type="InterPro" id="IPR026106">
    <property type="entry name" value="MAP9"/>
</dbReference>
<feature type="region of interest" description="Disordered" evidence="1">
    <location>
        <begin position="369"/>
        <end position="528"/>
    </location>
</feature>
<sequence>MDGVTLDSLFQSENDPFGLFTNVRPSRRTKVKVNGDDSGGCDASENIDYLGGSLFEKDNDSKIGLNSIQLPDGPKSMADDAHSVEEHIDVDITKGLNEQQTFMDLLVNSLSETNLNLTRDLPNVHLDTKGIIPDISQEDGLSFNAAPDTIQDTSISPLQFSPGYRPEDSFQGYLEYKTDIQEAKIFEEIPTPEKKLNIQTSNLTGNIMSSELDANANDVLGAKNMELSSRNQIFSDNSTVGNKGTAVAVQPRNPSTKSVMVSGAIRGNKRVTEMVPQTSRSMASPPTPSNNSRTGTKVAGSDSQAVQVKSSMDLRNLTYHNWCAKRDQKCTQEKRQQKERLAAQEAEVNRQKEERLRQNQRVFSMWMAKKREQEAAKQKQQLQDAKQKQEEEENKRKHKAEAAKAFEAWKTTKSKQVERRSSACGTDRGTTDEERKRKSEKEAEAKAAFEAWQRQKNQMAAEAKQKEAQKARLEKRKKLEEEARRKERAKASYAQWEAQKEISRQKTSAKPIHHNAPWRPSSGRVVLP</sequence>
<dbReference type="GO" id="GO:1902412">
    <property type="term" value="P:regulation of mitotic cytokinesis"/>
    <property type="evidence" value="ECO:0007669"/>
    <property type="project" value="TreeGrafter"/>
</dbReference>
<protein>
    <submittedName>
        <fullName evidence="2">Microtubule-associated protein 9</fullName>
    </submittedName>
</protein>
<feature type="compositionally biased region" description="Low complexity" evidence="1">
    <location>
        <begin position="448"/>
        <end position="462"/>
    </location>
</feature>
<reference evidence="2" key="1">
    <citation type="submission" date="2019-11" db="UniProtKB">
        <authorList>
            <consortium name="WormBaseParasite"/>
        </authorList>
    </citation>
    <scope>IDENTIFICATION</scope>
</reference>
<dbReference type="GO" id="GO:0000281">
    <property type="term" value="P:mitotic cytokinesis"/>
    <property type="evidence" value="ECO:0007669"/>
    <property type="project" value="InterPro"/>
</dbReference>
<dbReference type="GO" id="GO:0008017">
    <property type="term" value="F:microtubule binding"/>
    <property type="evidence" value="ECO:0007669"/>
    <property type="project" value="TreeGrafter"/>
</dbReference>
<evidence type="ECO:0000256" key="1">
    <source>
        <dbReference type="SAM" id="MobiDB-lite"/>
    </source>
</evidence>
<organism evidence="2">
    <name type="scientific">Mesocestoides corti</name>
    <name type="common">Flatworm</name>
    <dbReference type="NCBI Taxonomy" id="53468"/>
    <lineage>
        <taxon>Eukaryota</taxon>
        <taxon>Metazoa</taxon>
        <taxon>Spiralia</taxon>
        <taxon>Lophotrochozoa</taxon>
        <taxon>Platyhelminthes</taxon>
        <taxon>Cestoda</taxon>
        <taxon>Eucestoda</taxon>
        <taxon>Cyclophyllidea</taxon>
        <taxon>Mesocestoididae</taxon>
        <taxon>Mesocestoides</taxon>
    </lineage>
</organism>
<feature type="compositionally biased region" description="Basic and acidic residues" evidence="1">
    <location>
        <begin position="385"/>
        <end position="404"/>
    </location>
</feature>
<feature type="compositionally biased region" description="Basic and acidic residues" evidence="1">
    <location>
        <begin position="429"/>
        <end position="447"/>
    </location>
</feature>
<dbReference type="GO" id="GO:0000235">
    <property type="term" value="C:astral microtubule"/>
    <property type="evidence" value="ECO:0007669"/>
    <property type="project" value="TreeGrafter"/>
</dbReference>
<dbReference type="GO" id="GO:0090307">
    <property type="term" value="P:mitotic spindle assembly"/>
    <property type="evidence" value="ECO:0007669"/>
    <property type="project" value="TreeGrafter"/>
</dbReference>
<feature type="region of interest" description="Disordered" evidence="1">
    <location>
        <begin position="274"/>
        <end position="306"/>
    </location>
</feature>
<evidence type="ECO:0000313" key="2">
    <source>
        <dbReference type="WBParaSite" id="MCU_005456-RC"/>
    </source>
</evidence>